<dbReference type="PANTHER" id="PTHR11102">
    <property type="entry name" value="SEL-1-LIKE PROTEIN"/>
    <property type="match status" value="1"/>
</dbReference>
<dbReference type="SUPFAM" id="SSF81901">
    <property type="entry name" value="HCP-like"/>
    <property type="match status" value="2"/>
</dbReference>
<organism evidence="2 3">
    <name type="scientific">Caulobacter vibrioides</name>
    <name type="common">Caulobacter crescentus</name>
    <dbReference type="NCBI Taxonomy" id="155892"/>
    <lineage>
        <taxon>Bacteria</taxon>
        <taxon>Pseudomonadati</taxon>
        <taxon>Pseudomonadota</taxon>
        <taxon>Alphaproteobacteria</taxon>
        <taxon>Caulobacterales</taxon>
        <taxon>Caulobacteraceae</taxon>
        <taxon>Caulobacter</taxon>
    </lineage>
</organism>
<dbReference type="Proteomes" id="UP000215616">
    <property type="component" value="Unassembled WGS sequence"/>
</dbReference>
<dbReference type="SMART" id="SM00671">
    <property type="entry name" value="SEL1"/>
    <property type="match status" value="7"/>
</dbReference>
<feature type="chain" id="PRO_5013033823" description="Sel1 repeat family protein" evidence="1">
    <location>
        <begin position="23"/>
        <end position="321"/>
    </location>
</feature>
<dbReference type="AlphaFoldDB" id="A0A258D573"/>
<protein>
    <recommendedName>
        <fullName evidence="4">Sel1 repeat family protein</fullName>
    </recommendedName>
</protein>
<dbReference type="Pfam" id="PF08238">
    <property type="entry name" value="Sel1"/>
    <property type="match status" value="7"/>
</dbReference>
<dbReference type="InterPro" id="IPR011990">
    <property type="entry name" value="TPR-like_helical_dom_sf"/>
</dbReference>
<evidence type="ECO:0008006" key="4">
    <source>
        <dbReference type="Google" id="ProtNLM"/>
    </source>
</evidence>
<reference evidence="2 3" key="1">
    <citation type="submission" date="2017-03" db="EMBL/GenBank/DDBJ databases">
        <title>Lifting the veil on microbial sulfur biogeochemistry in mining wastewaters.</title>
        <authorList>
            <person name="Kantor R.S."/>
            <person name="Colenbrander Nelson T."/>
            <person name="Marshall S."/>
            <person name="Bennett D."/>
            <person name="Apte S."/>
            <person name="Camacho D."/>
            <person name="Thomas B.C."/>
            <person name="Warren L.A."/>
            <person name="Banfield J.F."/>
        </authorList>
    </citation>
    <scope>NUCLEOTIDE SEQUENCE [LARGE SCALE GENOMIC DNA]</scope>
    <source>
        <strain evidence="2">32-67-7</strain>
    </source>
</reference>
<evidence type="ECO:0000313" key="3">
    <source>
        <dbReference type="Proteomes" id="UP000215616"/>
    </source>
</evidence>
<dbReference type="InterPro" id="IPR050767">
    <property type="entry name" value="Sel1_AlgK"/>
</dbReference>
<feature type="signal peptide" evidence="1">
    <location>
        <begin position="1"/>
        <end position="22"/>
    </location>
</feature>
<keyword evidence="1" id="KW-0732">Signal</keyword>
<proteinExistence type="predicted"/>
<dbReference type="PANTHER" id="PTHR11102:SF160">
    <property type="entry name" value="ERAD-ASSOCIATED E3 UBIQUITIN-PROTEIN LIGASE COMPONENT HRD3"/>
    <property type="match status" value="1"/>
</dbReference>
<sequence>MRSGWLIALMLAALWPADAARAQDWAAGGDCDAIERAAEDGQTAFYVELAICHLRGEGREPDVAKGLFWLRKAVALADTDAMVELGNLYLLGDEGLKPDADGAVKLYARAARLGDPNGMFNLAVMHRGGHGRPEKPRLARAWYLRAGEAGSAPGAFNAGVVLLEGYGGRVDAKGGLLWLRRAIEMGSAEAMSELGRLHAEGAGVASDPAKALYFYRAAARNELPDAMYRLGAAHYNGQLTDKNYVEAISWFQRAADRGDHDAWFALGLMCEIGRGVRADPDLALQMYRRAVESQDPALRAKAQRAIDRLLGLVEEDETPVG</sequence>
<dbReference type="InterPro" id="IPR006597">
    <property type="entry name" value="Sel1-like"/>
</dbReference>
<dbReference type="EMBL" id="NCDQ01000186">
    <property type="protein sequence ID" value="OYX02473.1"/>
    <property type="molecule type" value="Genomic_DNA"/>
</dbReference>
<comment type="caution">
    <text evidence="2">The sequence shown here is derived from an EMBL/GenBank/DDBJ whole genome shotgun (WGS) entry which is preliminary data.</text>
</comment>
<accession>A0A258D573</accession>
<dbReference type="Gene3D" id="1.25.40.10">
    <property type="entry name" value="Tetratricopeptide repeat domain"/>
    <property type="match status" value="2"/>
</dbReference>
<evidence type="ECO:0000313" key="2">
    <source>
        <dbReference type="EMBL" id="OYX02473.1"/>
    </source>
</evidence>
<name>A0A258D573_CAUVI</name>
<gene>
    <name evidence="2" type="ORF">B7Z12_12020</name>
</gene>
<evidence type="ECO:0000256" key="1">
    <source>
        <dbReference type="SAM" id="SignalP"/>
    </source>
</evidence>